<name>A0A1C1YWK3_9HYPH</name>
<protein>
    <recommendedName>
        <fullName evidence="4">Host attachment protein</fullName>
    </recommendedName>
</protein>
<accession>A0A1C1YWK3</accession>
<dbReference type="AlphaFoldDB" id="A0A1C1YWK3"/>
<gene>
    <name evidence="2" type="ORF">AWJ14_03605</name>
</gene>
<dbReference type="InterPro" id="IPR041374">
    <property type="entry name" value="BaeRF_family12"/>
</dbReference>
<feature type="region of interest" description="Disordered" evidence="1">
    <location>
        <begin position="33"/>
        <end position="62"/>
    </location>
</feature>
<evidence type="ECO:0000256" key="1">
    <source>
        <dbReference type="SAM" id="MobiDB-lite"/>
    </source>
</evidence>
<dbReference type="Proteomes" id="UP000094795">
    <property type="component" value="Unassembled WGS sequence"/>
</dbReference>
<keyword evidence="3" id="KW-1185">Reference proteome</keyword>
<evidence type="ECO:0000313" key="3">
    <source>
        <dbReference type="Proteomes" id="UP000094795"/>
    </source>
</evidence>
<feature type="compositionally biased region" description="Basic and acidic residues" evidence="1">
    <location>
        <begin position="50"/>
        <end position="62"/>
    </location>
</feature>
<evidence type="ECO:0000313" key="2">
    <source>
        <dbReference type="EMBL" id="OCW57888.1"/>
    </source>
</evidence>
<proteinExistence type="predicted"/>
<dbReference type="RefSeq" id="WP_066178229.1">
    <property type="nucleotide sequence ID" value="NZ_LQZT01000012.1"/>
</dbReference>
<dbReference type="STRING" id="1480615.AWJ14_03605"/>
<dbReference type="EMBL" id="LQZT01000012">
    <property type="protein sequence ID" value="OCW57888.1"/>
    <property type="molecule type" value="Genomic_DNA"/>
</dbReference>
<dbReference type="OrthoDB" id="9812459at2"/>
<evidence type="ECO:0008006" key="4">
    <source>
        <dbReference type="Google" id="ProtNLM"/>
    </source>
</evidence>
<organism evidence="2 3">
    <name type="scientific">Hoeflea olei</name>
    <dbReference type="NCBI Taxonomy" id="1480615"/>
    <lineage>
        <taxon>Bacteria</taxon>
        <taxon>Pseudomonadati</taxon>
        <taxon>Pseudomonadota</taxon>
        <taxon>Alphaproteobacteria</taxon>
        <taxon>Hyphomicrobiales</taxon>
        <taxon>Rhizobiaceae</taxon>
        <taxon>Hoeflea</taxon>
    </lineage>
</organism>
<comment type="caution">
    <text evidence="2">The sequence shown here is derived from an EMBL/GenBank/DDBJ whole genome shotgun (WGS) entry which is preliminary data.</text>
</comment>
<sequence length="137" mass="14895">MSHLPVPHKTLIVVGTGEGANIYRNAGKGGDLKLHHEYDLEPGDLADEGPAGKEPPDTSPKESMEATFAKILANHLYDQAQSHSFDDLILVLDPDTLGETRPSLHSSVTDKIMLELPKTLSNSKIEDIERSILAAMK</sequence>
<reference evidence="2 3" key="1">
    <citation type="submission" date="2015-12" db="EMBL/GenBank/DDBJ databases">
        <authorList>
            <person name="Shamseldin A."/>
            <person name="Moawad H."/>
            <person name="Abd El-Rahim W.M."/>
            <person name="Sadowsky M.J."/>
        </authorList>
    </citation>
    <scope>NUCLEOTIDE SEQUENCE [LARGE SCALE GENOMIC DNA]</scope>
    <source>
        <strain evidence="2 3">JC234</strain>
    </source>
</reference>
<dbReference type="Pfam" id="PF18856">
    <property type="entry name" value="baeRF_family12"/>
    <property type="match status" value="1"/>
</dbReference>